<evidence type="ECO:0008006" key="9">
    <source>
        <dbReference type="Google" id="ProtNLM"/>
    </source>
</evidence>
<comment type="caution">
    <text evidence="8">The sequence shown here is derived from an EMBL/GenBank/DDBJ whole genome shotgun (WGS) entry which is preliminary data.</text>
</comment>
<evidence type="ECO:0000256" key="2">
    <source>
        <dbReference type="ARBA" id="ARBA00022475"/>
    </source>
</evidence>
<dbReference type="PANTHER" id="PTHR33529">
    <property type="entry name" value="SLR0882 PROTEIN-RELATED"/>
    <property type="match status" value="1"/>
</dbReference>
<keyword evidence="3 7" id="KW-0812">Transmembrane</keyword>
<dbReference type="PANTHER" id="PTHR33529:SF6">
    <property type="entry name" value="YJGP_YJGQ FAMILY PERMEASE"/>
    <property type="match status" value="1"/>
</dbReference>
<evidence type="ECO:0000256" key="3">
    <source>
        <dbReference type="ARBA" id="ARBA00022692"/>
    </source>
</evidence>
<keyword evidence="5 7" id="KW-0472">Membrane</keyword>
<keyword evidence="2" id="KW-1003">Cell membrane</keyword>
<feature type="region of interest" description="Disordered" evidence="6">
    <location>
        <begin position="207"/>
        <end position="228"/>
    </location>
</feature>
<accession>X1N9Q7</accession>
<dbReference type="Pfam" id="PF03739">
    <property type="entry name" value="LptF_LptG"/>
    <property type="match status" value="1"/>
</dbReference>
<name>X1N9Q7_9ZZZZ</name>
<evidence type="ECO:0000256" key="7">
    <source>
        <dbReference type="SAM" id="Phobius"/>
    </source>
</evidence>
<feature type="transmembrane region" description="Helical" evidence="7">
    <location>
        <begin position="67"/>
        <end position="90"/>
    </location>
</feature>
<evidence type="ECO:0000256" key="5">
    <source>
        <dbReference type="ARBA" id="ARBA00023136"/>
    </source>
</evidence>
<gene>
    <name evidence="8" type="ORF">S06H3_28191</name>
</gene>
<evidence type="ECO:0000256" key="4">
    <source>
        <dbReference type="ARBA" id="ARBA00022989"/>
    </source>
</evidence>
<dbReference type="InterPro" id="IPR005495">
    <property type="entry name" value="LptG/LptF_permease"/>
</dbReference>
<feature type="non-terminal residue" evidence="8">
    <location>
        <position position="1"/>
    </location>
</feature>
<dbReference type="GO" id="GO:0043190">
    <property type="term" value="C:ATP-binding cassette (ABC) transporter complex"/>
    <property type="evidence" value="ECO:0007669"/>
    <property type="project" value="TreeGrafter"/>
</dbReference>
<evidence type="ECO:0000256" key="6">
    <source>
        <dbReference type="SAM" id="MobiDB-lite"/>
    </source>
</evidence>
<reference evidence="8" key="1">
    <citation type="journal article" date="2014" name="Front. Microbiol.">
        <title>High frequency of phylogenetically diverse reductive dehalogenase-homologous genes in deep subseafloor sedimentary metagenomes.</title>
        <authorList>
            <person name="Kawai M."/>
            <person name="Futagami T."/>
            <person name="Toyoda A."/>
            <person name="Takaki Y."/>
            <person name="Nishi S."/>
            <person name="Hori S."/>
            <person name="Arai W."/>
            <person name="Tsubouchi T."/>
            <person name="Morono Y."/>
            <person name="Uchiyama I."/>
            <person name="Ito T."/>
            <person name="Fujiyama A."/>
            <person name="Inagaki F."/>
            <person name="Takami H."/>
        </authorList>
    </citation>
    <scope>NUCLEOTIDE SEQUENCE</scope>
    <source>
        <strain evidence="8">Expedition CK06-06</strain>
    </source>
</reference>
<proteinExistence type="predicted"/>
<keyword evidence="4 7" id="KW-1133">Transmembrane helix</keyword>
<dbReference type="AlphaFoldDB" id="X1N9Q7"/>
<dbReference type="GO" id="GO:0015920">
    <property type="term" value="P:lipopolysaccharide transport"/>
    <property type="evidence" value="ECO:0007669"/>
    <property type="project" value="TreeGrafter"/>
</dbReference>
<dbReference type="EMBL" id="BARV01016428">
    <property type="protein sequence ID" value="GAI26931.1"/>
    <property type="molecule type" value="Genomic_DNA"/>
</dbReference>
<protein>
    <recommendedName>
        <fullName evidence="9">YjgP/YjgQ family permease</fullName>
    </recommendedName>
</protein>
<evidence type="ECO:0000256" key="1">
    <source>
        <dbReference type="ARBA" id="ARBA00004651"/>
    </source>
</evidence>
<evidence type="ECO:0000313" key="8">
    <source>
        <dbReference type="EMBL" id="GAI26931.1"/>
    </source>
</evidence>
<feature type="transmembrane region" description="Helical" evidence="7">
    <location>
        <begin position="21"/>
        <end position="47"/>
    </location>
</feature>
<comment type="subcellular location">
    <subcellularLocation>
        <location evidence="1">Cell membrane</location>
        <topology evidence="1">Multi-pass membrane protein</topology>
    </subcellularLocation>
</comment>
<organism evidence="8">
    <name type="scientific">marine sediment metagenome</name>
    <dbReference type="NCBI Taxonomy" id="412755"/>
    <lineage>
        <taxon>unclassified sequences</taxon>
        <taxon>metagenomes</taxon>
        <taxon>ecological metagenomes</taxon>
    </lineage>
</organism>
<feature type="compositionally biased region" description="Polar residues" evidence="6">
    <location>
        <begin position="217"/>
        <end position="228"/>
    </location>
</feature>
<sequence>IIELTDLVIYKGVSIGIVARLFLYVLPYFLMFIIPMALLVAVLLSFGRLSQDNEITAIQASGTNLWVLIRPVLIIGLALSIFLALFNNFISPRSKYAFRSLYFDIIDKQASVILQPRIWISDFDGLILRSEEMDDRTGEMSKVTLYQLSEEDSPRTIFAQRGKLVSDPQKLEVGIKLFDGTMHTTDPKHPKRYHILSFATHFTNSGNPGAARGKSCCPSSPGDSKTRA</sequence>